<gene>
    <name evidence="8" type="ORF">HAV22_13015</name>
</gene>
<dbReference type="Proteomes" id="UP000716322">
    <property type="component" value="Unassembled WGS sequence"/>
</dbReference>
<dbReference type="PANTHER" id="PTHR43289:SF6">
    <property type="entry name" value="SERINE_THREONINE-PROTEIN KINASE NEKL-3"/>
    <property type="match status" value="1"/>
</dbReference>
<keyword evidence="4 5" id="KW-0067">ATP-binding</keyword>
<feature type="binding site" evidence="5">
    <location>
        <position position="39"/>
    </location>
    <ligand>
        <name>ATP</name>
        <dbReference type="ChEBI" id="CHEBI:30616"/>
    </ligand>
</feature>
<evidence type="ECO:0000256" key="1">
    <source>
        <dbReference type="ARBA" id="ARBA00022679"/>
    </source>
</evidence>
<evidence type="ECO:0000256" key="5">
    <source>
        <dbReference type="PROSITE-ProRule" id="PRU10141"/>
    </source>
</evidence>
<dbReference type="GO" id="GO:0004674">
    <property type="term" value="F:protein serine/threonine kinase activity"/>
    <property type="evidence" value="ECO:0007669"/>
    <property type="project" value="UniProtKB-KW"/>
</dbReference>
<dbReference type="Gene3D" id="1.10.510.10">
    <property type="entry name" value="Transferase(Phosphotransferase) domain 1"/>
    <property type="match status" value="1"/>
</dbReference>
<dbReference type="InterPro" id="IPR008271">
    <property type="entry name" value="Ser/Thr_kinase_AS"/>
</dbReference>
<proteinExistence type="predicted"/>
<dbReference type="Gene3D" id="3.30.200.20">
    <property type="entry name" value="Phosphorylase Kinase, domain 1"/>
    <property type="match status" value="1"/>
</dbReference>
<keyword evidence="9" id="KW-1185">Reference proteome</keyword>
<dbReference type="EMBL" id="JAAQOM010000007">
    <property type="protein sequence ID" value="NIA54557.1"/>
    <property type="molecule type" value="Genomic_DNA"/>
</dbReference>
<feature type="domain" description="Protein kinase" evidence="7">
    <location>
        <begin position="10"/>
        <end position="272"/>
    </location>
</feature>
<keyword evidence="2 5" id="KW-0547">Nucleotide-binding</keyword>
<accession>A0ABX0PCM3</accession>
<dbReference type="InterPro" id="IPR058395">
    <property type="entry name" value="DUF8082"/>
</dbReference>
<reference evidence="8 9" key="1">
    <citation type="submission" date="2020-03" db="EMBL/GenBank/DDBJ databases">
        <title>Genome sequence of strain Massilia sp. TW-1.</title>
        <authorList>
            <person name="Chaudhary D.K."/>
        </authorList>
    </citation>
    <scope>NUCLEOTIDE SEQUENCE [LARGE SCALE GENOMIC DNA]</scope>
    <source>
        <strain evidence="8 9">TW-1</strain>
    </source>
</reference>
<protein>
    <submittedName>
        <fullName evidence="8">Serine/threonine protein kinase</fullName>
    </submittedName>
</protein>
<dbReference type="InterPro" id="IPR017441">
    <property type="entry name" value="Protein_kinase_ATP_BS"/>
</dbReference>
<keyword evidence="8" id="KW-0723">Serine/threonine-protein kinase</keyword>
<evidence type="ECO:0000259" key="7">
    <source>
        <dbReference type="PROSITE" id="PS50011"/>
    </source>
</evidence>
<evidence type="ECO:0000256" key="3">
    <source>
        <dbReference type="ARBA" id="ARBA00022777"/>
    </source>
</evidence>
<dbReference type="SUPFAM" id="SSF56112">
    <property type="entry name" value="Protein kinase-like (PK-like)"/>
    <property type="match status" value="1"/>
</dbReference>
<evidence type="ECO:0000313" key="9">
    <source>
        <dbReference type="Proteomes" id="UP000716322"/>
    </source>
</evidence>
<dbReference type="SMART" id="SM00220">
    <property type="entry name" value="S_TKc"/>
    <property type="match status" value="1"/>
</dbReference>
<dbReference type="RefSeq" id="WP_166859515.1">
    <property type="nucleotide sequence ID" value="NZ_JAAQOM010000007.1"/>
</dbReference>
<evidence type="ECO:0000313" key="8">
    <source>
        <dbReference type="EMBL" id="NIA54557.1"/>
    </source>
</evidence>
<dbReference type="Pfam" id="PF26309">
    <property type="entry name" value="DUF8082"/>
    <property type="match status" value="2"/>
</dbReference>
<dbReference type="PROSITE" id="PS50011">
    <property type="entry name" value="PROTEIN_KINASE_DOM"/>
    <property type="match status" value="1"/>
</dbReference>
<keyword evidence="1" id="KW-0808">Transferase</keyword>
<dbReference type="Pfam" id="PF00069">
    <property type="entry name" value="Pkinase"/>
    <property type="match status" value="1"/>
</dbReference>
<feature type="compositionally biased region" description="Polar residues" evidence="6">
    <location>
        <begin position="309"/>
        <end position="324"/>
    </location>
</feature>
<keyword evidence="3 8" id="KW-0418">Kinase</keyword>
<dbReference type="CDD" id="cd14014">
    <property type="entry name" value="STKc_PknB_like"/>
    <property type="match status" value="1"/>
</dbReference>
<comment type="caution">
    <text evidence="8">The sequence shown here is derived from an EMBL/GenBank/DDBJ whole genome shotgun (WGS) entry which is preliminary data.</text>
</comment>
<dbReference type="InterPro" id="IPR011009">
    <property type="entry name" value="Kinase-like_dom_sf"/>
</dbReference>
<sequence length="493" mass="52725">MATIDRIGKYRIDGTLGSGAMGVVYKAFDADIARTVALKTIRHELLDGMQEADIVARFRNEAQASGRLVHPNIVAVYDFGRYGDTTYIAMEYVDGTPLNTFLVKDVPMDLAASITCITQLLRALDYAHARGVVHRDIKPANILVTGDAQVKITDFGIAKIESSTLTQVGAVIGTPSYMSPEQFKGETVDGRSDLFAVGIVLYQMLTGVRPFSGPASTVMHQIIHETPPRPGEHQPALHPSFDAVLSKAMAKRIEDRYPTAQAFLDALNAAYMQQTGGVPLTDEDNERTVLAFQRPVASEPARPVHPAAASQSGSMPQGTGSASGLTGVAPDWLQALAPDLQTALSTQIGPVAKLVLKNAAGDAVDLDDLCGKLLPHIGSDAGRAQFQDSVREIKKKHGLSTLATMSGRSQTGAPKTATQLAQMAGMPTLLQLSPELMAAAQMTLAVYVGPIAKVLAKRAAKMTGNPDEFYRLLAENLPDPQERARFLKDVGRG</sequence>
<dbReference type="PANTHER" id="PTHR43289">
    <property type="entry name" value="MITOGEN-ACTIVATED PROTEIN KINASE KINASE KINASE 20-RELATED"/>
    <property type="match status" value="1"/>
</dbReference>
<dbReference type="InterPro" id="IPR000719">
    <property type="entry name" value="Prot_kinase_dom"/>
</dbReference>
<dbReference type="PROSITE" id="PS00108">
    <property type="entry name" value="PROTEIN_KINASE_ST"/>
    <property type="match status" value="1"/>
</dbReference>
<organism evidence="8 9">
    <name type="scientific">Telluria antibiotica</name>
    <dbReference type="NCBI Taxonomy" id="2717319"/>
    <lineage>
        <taxon>Bacteria</taxon>
        <taxon>Pseudomonadati</taxon>
        <taxon>Pseudomonadota</taxon>
        <taxon>Betaproteobacteria</taxon>
        <taxon>Burkholderiales</taxon>
        <taxon>Oxalobacteraceae</taxon>
        <taxon>Telluria group</taxon>
        <taxon>Telluria</taxon>
    </lineage>
</organism>
<evidence type="ECO:0000256" key="6">
    <source>
        <dbReference type="SAM" id="MobiDB-lite"/>
    </source>
</evidence>
<evidence type="ECO:0000256" key="2">
    <source>
        <dbReference type="ARBA" id="ARBA00022741"/>
    </source>
</evidence>
<dbReference type="PROSITE" id="PS00107">
    <property type="entry name" value="PROTEIN_KINASE_ATP"/>
    <property type="match status" value="1"/>
</dbReference>
<name>A0ABX0PCM3_9BURK</name>
<evidence type="ECO:0000256" key="4">
    <source>
        <dbReference type="ARBA" id="ARBA00022840"/>
    </source>
</evidence>
<feature type="region of interest" description="Disordered" evidence="6">
    <location>
        <begin position="296"/>
        <end position="325"/>
    </location>
</feature>